<protein>
    <submittedName>
        <fullName evidence="6">DNA-binding protein WhiA</fullName>
    </submittedName>
</protein>
<reference evidence="6 7" key="1">
    <citation type="submission" date="2019-08" db="EMBL/GenBank/DDBJ databases">
        <title>In-depth cultivation of the pig gut microbiome towards novel bacterial diversity and tailored functional studies.</title>
        <authorList>
            <person name="Wylensek D."/>
            <person name="Hitch T.C.A."/>
            <person name="Clavel T."/>
        </authorList>
    </citation>
    <scope>NUCLEOTIDE SEQUENCE [LARGE SCALE GENOMIC DNA]</scope>
    <source>
        <strain evidence="6 7">SM-530-WT-4B</strain>
    </source>
</reference>
<gene>
    <name evidence="6" type="primary">whiA</name>
    <name evidence="6" type="ORF">FYJ74_04085</name>
</gene>
<name>A0A6L5YAI7_9BACT</name>
<evidence type="ECO:0000259" key="5">
    <source>
        <dbReference type="Pfam" id="PF14527"/>
    </source>
</evidence>
<dbReference type="InterPro" id="IPR039518">
    <property type="entry name" value="WhiA_LAGLIDADG_dom"/>
</dbReference>
<dbReference type="RefSeq" id="WP_154528318.1">
    <property type="nucleotide sequence ID" value="NZ_VUNH01000003.1"/>
</dbReference>
<dbReference type="NCBIfam" id="TIGR00647">
    <property type="entry name" value="DNA_bind_WhiA"/>
    <property type="match status" value="1"/>
</dbReference>
<organism evidence="6 7">
    <name type="scientific">Pyramidobacter porci</name>
    <dbReference type="NCBI Taxonomy" id="2605789"/>
    <lineage>
        <taxon>Bacteria</taxon>
        <taxon>Thermotogati</taxon>
        <taxon>Synergistota</taxon>
        <taxon>Synergistia</taxon>
        <taxon>Synergistales</taxon>
        <taxon>Dethiosulfovibrionaceae</taxon>
        <taxon>Pyramidobacter</taxon>
    </lineage>
</organism>
<keyword evidence="2 6" id="KW-0238">DNA-binding</keyword>
<dbReference type="Gene3D" id="3.10.28.10">
    <property type="entry name" value="Homing endonucleases"/>
    <property type="match status" value="1"/>
</dbReference>
<sequence length="292" mass="33602">MKISTEQWDEWFLAPVTDAVSAESELSGIVACMNKQIVGTEVRISSSRLWVYRRFRRLWPCVRWNGEANLSEILRVQDRKVAIVLPQSLYGTILAKRRRRDFIRWAWARGVFGCAGSVYNPKRGYYCIMRFHDASLARNMSELLKGSEITFSVRDKENVRELTIRDLQQIMRFCYFVSMSALAQNLEKRSIMRGSRDLANKQANCDSANIRRSVATSRQHVAVIDFLRRLDVKLIPEKLIPLARARLENPEATLSDLGDLLRPQVSKSTVKYRLKKLLAIAEEAGFDSSKQP</sequence>
<dbReference type="GO" id="GO:0051301">
    <property type="term" value="P:cell division"/>
    <property type="evidence" value="ECO:0007669"/>
    <property type="project" value="UniProtKB-KW"/>
</dbReference>
<dbReference type="PANTHER" id="PTHR37307:SF1">
    <property type="entry name" value="CELL DIVISION PROTEIN WHIA-RELATED"/>
    <property type="match status" value="1"/>
</dbReference>
<evidence type="ECO:0000256" key="2">
    <source>
        <dbReference type="ARBA" id="ARBA00023125"/>
    </source>
</evidence>
<evidence type="ECO:0000256" key="3">
    <source>
        <dbReference type="ARBA" id="ARBA00023306"/>
    </source>
</evidence>
<dbReference type="GO" id="GO:0043937">
    <property type="term" value="P:regulation of sporulation"/>
    <property type="evidence" value="ECO:0007669"/>
    <property type="project" value="InterPro"/>
</dbReference>
<accession>A0A6L5YAI7</accession>
<keyword evidence="3" id="KW-0131">Cell cycle</keyword>
<evidence type="ECO:0000256" key="1">
    <source>
        <dbReference type="ARBA" id="ARBA00022618"/>
    </source>
</evidence>
<dbReference type="PANTHER" id="PTHR37307">
    <property type="entry name" value="CELL DIVISION PROTEIN WHIA-RELATED"/>
    <property type="match status" value="1"/>
</dbReference>
<feature type="domain" description="WhiA LAGLIDADG-like" evidence="5">
    <location>
        <begin position="106"/>
        <end position="194"/>
    </location>
</feature>
<evidence type="ECO:0000313" key="7">
    <source>
        <dbReference type="Proteomes" id="UP000473699"/>
    </source>
</evidence>
<keyword evidence="1" id="KW-0132">Cell division</keyword>
<keyword evidence="7" id="KW-1185">Reference proteome</keyword>
<dbReference type="GO" id="GO:0003677">
    <property type="term" value="F:DNA binding"/>
    <property type="evidence" value="ECO:0007669"/>
    <property type="project" value="UniProtKB-KW"/>
</dbReference>
<dbReference type="AlphaFoldDB" id="A0A6L5YAI7"/>
<evidence type="ECO:0000259" key="4">
    <source>
        <dbReference type="Pfam" id="PF02650"/>
    </source>
</evidence>
<feature type="domain" description="Sporulation regulator WhiA C-terminal" evidence="4">
    <location>
        <begin position="199"/>
        <end position="281"/>
    </location>
</feature>
<comment type="caution">
    <text evidence="6">The sequence shown here is derived from an EMBL/GenBank/DDBJ whole genome shotgun (WGS) entry which is preliminary data.</text>
</comment>
<dbReference type="Proteomes" id="UP000473699">
    <property type="component" value="Unassembled WGS sequence"/>
</dbReference>
<dbReference type="InterPro" id="IPR003802">
    <property type="entry name" value="Sporulation_regulator_WhiA"/>
</dbReference>
<dbReference type="EMBL" id="VUNH01000003">
    <property type="protein sequence ID" value="MST55221.1"/>
    <property type="molecule type" value="Genomic_DNA"/>
</dbReference>
<dbReference type="Pfam" id="PF14527">
    <property type="entry name" value="LAGLIDADG_WhiA"/>
    <property type="match status" value="1"/>
</dbReference>
<dbReference type="SUPFAM" id="SSF55608">
    <property type="entry name" value="Homing endonucleases"/>
    <property type="match status" value="1"/>
</dbReference>
<dbReference type="InterPro" id="IPR027434">
    <property type="entry name" value="Homing_endonucl"/>
</dbReference>
<dbReference type="InterPro" id="IPR023054">
    <property type="entry name" value="Sporulation_regulator_WhiA_C"/>
</dbReference>
<evidence type="ECO:0000313" key="6">
    <source>
        <dbReference type="EMBL" id="MST55221.1"/>
    </source>
</evidence>
<proteinExistence type="predicted"/>
<dbReference type="Pfam" id="PF02650">
    <property type="entry name" value="HTH_WhiA"/>
    <property type="match status" value="1"/>
</dbReference>